<dbReference type="PANTHER" id="PTHR39666:SF1">
    <property type="entry name" value="NUCLEAR PORE COMPLEX NUP2_50_61 DOMAIN-CONTAINING PROTEIN"/>
    <property type="match status" value="1"/>
</dbReference>
<dbReference type="OMA" id="QRWCVED"/>
<dbReference type="EMBL" id="FR799573">
    <property type="protein sequence ID" value="CBZ26586.1"/>
    <property type="molecule type" value="Genomic_DNA"/>
</dbReference>
<proteinExistence type="predicted"/>
<name>E9AUF8_LEIMU</name>
<dbReference type="KEGG" id="lmi:LMXM_20_0180"/>
<accession>E9AUF8</accession>
<dbReference type="PANTHER" id="PTHR39666">
    <property type="entry name" value="RANBP2-TYPE DOMAIN-CONTAINING PROTEIN"/>
    <property type="match status" value="1"/>
</dbReference>
<dbReference type="RefSeq" id="XP_003875082.1">
    <property type="nucleotide sequence ID" value="XM_003875033.1"/>
</dbReference>
<sequence length="785" mass="85055">MPSPPSPHHNYRQAIIDLYNKYDPAKVSRVDELLRRFVGREEALVKALERKFGEGMASAGEQASTSHGAASAQAPVTLEGSSYSEPPPNAPLSINISIKCDDSRPSVVAEQPAASPSDPDAATDSENVDRSVYRTRLLRLYQAYAPLRVSQVDHELDNYKGREEAYLCAMEKKLRGLQTAEGAEDSTEEVSLPATLSPLEVGLRDDCQRRTKRSAGYEASTVGLLRSYETDAPDPANDAERQLQRYLGREEEVIQEAMAEHGPETVVSVVDTEATSPAMAAGLKKEYTATPPANSIGPLTTPSPSAPLPISTTSQETAKAAKRAADGVAPPPSAATTLPTQTRAAAMPAGSLQAALARKAEIRTSASRLSKAALPARKCESARTLDLSRDGIDASLSSTMRGTALFEVTFYDFFRVLGSFHAHGHERVSLRVASVLLGALFPEVSPAKVPWEHGDMSCVSEKEAGVSADEMRELIVQGAARELRSQVSVSNRRVAKFTHSLVRRMAKFVRTCRMAVVQLQRQPHPLSAGFWVHRSVLPRAVPHWKRCWATTSAGGDAISVCYVGSLKVELRIPFARVARCYRERNPAGASPVYARNGLAFHLTTGTPPLLVVVCPESGDVTTQLLSAFRSWSSSPRGVDERSTATHVDSSLVRAPLSQCDVAGSSRHLESNQVRVWVLARATSTYEPQRWCVEDLSICMVNDRTRELHTCSVADVEGVVAEMELPVTPPARRAHGFVLCFGNGSDPLMAFTEQPQDRTRLVGRVYQSKVLLQVEAKAAGKVNGGG</sequence>
<dbReference type="PhylomeDB" id="E9AUF8"/>
<organism evidence="2 3">
    <name type="scientific">Leishmania mexicana (strain MHOM/GT/2001/U1103)</name>
    <dbReference type="NCBI Taxonomy" id="929439"/>
    <lineage>
        <taxon>Eukaryota</taxon>
        <taxon>Discoba</taxon>
        <taxon>Euglenozoa</taxon>
        <taxon>Kinetoplastea</taxon>
        <taxon>Metakinetoplastina</taxon>
        <taxon>Trypanosomatida</taxon>
        <taxon>Trypanosomatidae</taxon>
        <taxon>Leishmaniinae</taxon>
        <taxon>Leishmania</taxon>
    </lineage>
</organism>
<evidence type="ECO:0000313" key="2">
    <source>
        <dbReference type="EMBL" id="CBZ26586.1"/>
    </source>
</evidence>
<dbReference type="VEuPathDB" id="TriTrypDB:LmxM.20.0180"/>
<protein>
    <submittedName>
        <fullName evidence="2">Uncharacterized protein</fullName>
    </submittedName>
</protein>
<reference evidence="2 3" key="1">
    <citation type="journal article" date="2011" name="Genome Res.">
        <title>Chromosome and gene copy number variation allow major structural change between species and strains of Leishmania.</title>
        <authorList>
            <person name="Rogers M.B."/>
            <person name="Hilley J.D."/>
            <person name="Dickens N.J."/>
            <person name="Wilkes J."/>
            <person name="Bates P.A."/>
            <person name="Depledge D.P."/>
            <person name="Harris D."/>
            <person name="Her Y."/>
            <person name="Herzyk P."/>
            <person name="Imamura H."/>
            <person name="Otto T.D."/>
            <person name="Sanders M."/>
            <person name="Seeger K."/>
            <person name="Dujardin J.C."/>
            <person name="Berriman M."/>
            <person name="Smith D.F."/>
            <person name="Hertz-Fowler C."/>
            <person name="Mottram J.C."/>
        </authorList>
    </citation>
    <scope>NUCLEOTIDE SEQUENCE [LARGE SCALE GENOMIC DNA]</scope>
    <source>
        <strain evidence="2 3">MHOM/GT/2001/U1103</strain>
    </source>
</reference>
<keyword evidence="3" id="KW-1185">Reference proteome</keyword>
<dbReference type="Proteomes" id="UP000007259">
    <property type="component" value="Chromosome 20"/>
</dbReference>
<evidence type="ECO:0000256" key="1">
    <source>
        <dbReference type="SAM" id="MobiDB-lite"/>
    </source>
</evidence>
<dbReference type="OrthoDB" id="277199at2759"/>
<dbReference type="GeneID" id="13448748"/>
<dbReference type="AlphaFoldDB" id="E9AUF8"/>
<feature type="region of interest" description="Disordered" evidence="1">
    <location>
        <begin position="289"/>
        <end position="338"/>
    </location>
</feature>
<gene>
    <name evidence="2" type="ORF">LMXM_20_0180</name>
</gene>
<feature type="compositionally biased region" description="Low complexity" evidence="1">
    <location>
        <begin position="298"/>
        <end position="314"/>
    </location>
</feature>
<feature type="compositionally biased region" description="Low complexity" evidence="1">
    <location>
        <begin position="112"/>
        <end position="125"/>
    </location>
</feature>
<feature type="region of interest" description="Disordered" evidence="1">
    <location>
        <begin position="58"/>
        <end position="128"/>
    </location>
</feature>
<evidence type="ECO:0000313" key="3">
    <source>
        <dbReference type="Proteomes" id="UP000007259"/>
    </source>
</evidence>